<name>A0AAT9J9G6_9VIRU</name>
<reference evidence="1" key="2">
    <citation type="submission" date="2024-03" db="EMBL/GenBank/DDBJ databases">
        <authorList>
            <person name="Ni Y."/>
            <person name="Xu T."/>
            <person name="Yan S."/>
            <person name="Chen L."/>
            <person name="Wang Y."/>
        </authorList>
    </citation>
    <scope>NUCLEOTIDE SEQUENCE</scope>
    <source>
        <strain evidence="1">NTM1</strain>
    </source>
</reference>
<organism evidence="1">
    <name type="scientific">Nitrosopumilaceae spindle-shaped virus</name>
    <dbReference type="NCBI Taxonomy" id="3065433"/>
    <lineage>
        <taxon>Viruses</taxon>
    </lineage>
</organism>
<accession>A0AAT9J9G6</accession>
<evidence type="ECO:0000313" key="1">
    <source>
        <dbReference type="EMBL" id="DBA51994.1"/>
    </source>
</evidence>
<sequence>MLITYVPVHHSMETSLETKPLSNEAIGVLCSELFLQLDYIQESGNKYGNIDLAKQLVKRLNQSIPVKDRIRK</sequence>
<dbReference type="EMBL" id="BK067788">
    <property type="protein sequence ID" value="DBA51994.1"/>
    <property type="molecule type" value="Genomic_DNA"/>
</dbReference>
<reference evidence="1" key="1">
    <citation type="journal article" date="2024" name="Environ. Microbiol. Rep.">
        <title>Hiding in plain sight: The discovery of complete genomes of 11 hypothetical spindle-shaped viruses that putatively infect mesophilic ammonia-oxidizing archaea.</title>
        <authorList>
            <person name="Ni Y."/>
            <person name="Xu T."/>
            <person name="Yan S."/>
            <person name="Chen L."/>
            <person name="Wang Y."/>
        </authorList>
    </citation>
    <scope>NUCLEOTIDE SEQUENCE</scope>
    <source>
        <strain evidence="1">NTM1</strain>
    </source>
</reference>
<proteinExistence type="predicted"/>
<protein>
    <submittedName>
        <fullName evidence="1">ORF36</fullName>
    </submittedName>
</protein>